<dbReference type="InterPro" id="IPR029006">
    <property type="entry name" value="ADF-H/Gelsolin-like_dom_sf"/>
</dbReference>
<accession>A0A7M5V818</accession>
<dbReference type="GeneID" id="136810439"/>
<feature type="domain" description="Gelsolin-like" evidence="5">
    <location>
        <begin position="176"/>
        <end position="241"/>
    </location>
</feature>
<sequence length="366" mass="41643">MQKAKQYDWKDSNMALFGSDTEKEVKKESAEQEKAWHGSGQKVGVEIWRINKFKIEKWPTEDYGKFYSGDSYIILNTYKDADEDELNYDLHFWIGKYSTQDEYGTAAYKTVELDTFHNDKPVQHREVQGHESSLFKTYFETITLMKGGAATGFRHVKPTEYKPRLFQVVGERKKIDVLEIPMKKGNVNSDDVFIFDLGLQIYQLNGSNANKDEKFRATQYVQKIKSERGGKAKLEVLEEGDTASDHEIFKSLKDGVSRNSVKRRAPPPPTQKGMYKLSDASGKLQFSTISTGSLNKSGLDTKDVFLVDGGSHLYVWVGNSASRAERQNGMVFATKFLQDKKNPLCPVTVMNEKKANKNQVFQALFA</sequence>
<dbReference type="AlphaFoldDB" id="A0A7M5V818"/>
<dbReference type="OrthoDB" id="6375767at2759"/>
<keyword evidence="3" id="KW-0677">Repeat</keyword>
<dbReference type="PANTHER" id="PTHR11977">
    <property type="entry name" value="VILLIN"/>
    <property type="match status" value="1"/>
</dbReference>
<proteinExistence type="inferred from homology"/>
<evidence type="ECO:0000259" key="5">
    <source>
        <dbReference type="Pfam" id="PF00626"/>
    </source>
</evidence>
<evidence type="ECO:0000256" key="3">
    <source>
        <dbReference type="ARBA" id="ARBA00022737"/>
    </source>
</evidence>
<feature type="domain" description="Gelsolin-like" evidence="5">
    <location>
        <begin position="62"/>
        <end position="135"/>
    </location>
</feature>
<dbReference type="EnsemblMetazoa" id="CLYHEMT004036.1">
    <property type="protein sequence ID" value="CLYHEMP004036.1"/>
    <property type="gene ID" value="CLYHEMG004036"/>
</dbReference>
<evidence type="ECO:0000313" key="7">
    <source>
        <dbReference type="Proteomes" id="UP000594262"/>
    </source>
</evidence>
<dbReference type="CDD" id="cd11289">
    <property type="entry name" value="gelsolin_S2_like"/>
    <property type="match status" value="1"/>
</dbReference>
<dbReference type="SMART" id="SM00262">
    <property type="entry name" value="GEL"/>
    <property type="match status" value="3"/>
</dbReference>
<protein>
    <recommendedName>
        <fullName evidence="5">Gelsolin-like domain-containing protein</fullName>
    </recommendedName>
</protein>
<dbReference type="InterPro" id="IPR007122">
    <property type="entry name" value="Villin/Gelsolin"/>
</dbReference>
<dbReference type="SUPFAM" id="SSF55753">
    <property type="entry name" value="Actin depolymerizing proteins"/>
    <property type="match status" value="3"/>
</dbReference>
<dbReference type="Pfam" id="PF00626">
    <property type="entry name" value="Gelsolin"/>
    <property type="match status" value="3"/>
</dbReference>
<dbReference type="InterPro" id="IPR007123">
    <property type="entry name" value="Gelsolin-like_dom"/>
</dbReference>
<evidence type="ECO:0000256" key="4">
    <source>
        <dbReference type="ARBA" id="ARBA00023203"/>
    </source>
</evidence>
<feature type="domain" description="Gelsolin-like" evidence="5">
    <location>
        <begin position="294"/>
        <end position="354"/>
    </location>
</feature>
<dbReference type="GO" id="GO:0051015">
    <property type="term" value="F:actin filament binding"/>
    <property type="evidence" value="ECO:0007669"/>
    <property type="project" value="InterPro"/>
</dbReference>
<evidence type="ECO:0000256" key="2">
    <source>
        <dbReference type="ARBA" id="ARBA00022467"/>
    </source>
</evidence>
<evidence type="ECO:0000256" key="1">
    <source>
        <dbReference type="ARBA" id="ARBA00008418"/>
    </source>
</evidence>
<dbReference type="RefSeq" id="XP_066923102.1">
    <property type="nucleotide sequence ID" value="XM_067067001.1"/>
</dbReference>
<keyword evidence="2" id="KW-0117">Actin capping</keyword>
<dbReference type="GO" id="GO:0005737">
    <property type="term" value="C:cytoplasm"/>
    <property type="evidence" value="ECO:0007669"/>
    <property type="project" value="TreeGrafter"/>
</dbReference>
<dbReference type="GO" id="GO:0051693">
    <property type="term" value="P:actin filament capping"/>
    <property type="evidence" value="ECO:0007669"/>
    <property type="project" value="UniProtKB-KW"/>
</dbReference>
<dbReference type="CDD" id="cd11290">
    <property type="entry name" value="gelsolin_S1_like"/>
    <property type="match status" value="1"/>
</dbReference>
<dbReference type="PANTHER" id="PTHR11977:SF130">
    <property type="entry name" value="SEVERIN"/>
    <property type="match status" value="1"/>
</dbReference>
<name>A0A7M5V818_9CNID</name>
<dbReference type="Proteomes" id="UP000594262">
    <property type="component" value="Unplaced"/>
</dbReference>
<keyword evidence="7" id="KW-1185">Reference proteome</keyword>
<comment type="similarity">
    <text evidence="1">Belongs to the villin/gelsolin family.</text>
</comment>
<dbReference type="Gene3D" id="3.40.20.10">
    <property type="entry name" value="Severin"/>
    <property type="match status" value="3"/>
</dbReference>
<reference evidence="6" key="1">
    <citation type="submission" date="2021-01" db="UniProtKB">
        <authorList>
            <consortium name="EnsemblMetazoa"/>
        </authorList>
    </citation>
    <scope>IDENTIFICATION</scope>
</reference>
<dbReference type="FunFam" id="3.40.20.10:FF:000043">
    <property type="entry name" value="macrophage-capping protein-like isoform X2"/>
    <property type="match status" value="1"/>
</dbReference>
<organism evidence="6 7">
    <name type="scientific">Clytia hemisphaerica</name>
    <dbReference type="NCBI Taxonomy" id="252671"/>
    <lineage>
        <taxon>Eukaryota</taxon>
        <taxon>Metazoa</taxon>
        <taxon>Cnidaria</taxon>
        <taxon>Hydrozoa</taxon>
        <taxon>Hydroidolina</taxon>
        <taxon>Leptothecata</taxon>
        <taxon>Obeliida</taxon>
        <taxon>Clytiidae</taxon>
        <taxon>Clytia</taxon>
    </lineage>
</organism>
<keyword evidence="4" id="KW-0009">Actin-binding</keyword>
<dbReference type="GO" id="GO:0015629">
    <property type="term" value="C:actin cytoskeleton"/>
    <property type="evidence" value="ECO:0007669"/>
    <property type="project" value="TreeGrafter"/>
</dbReference>
<evidence type="ECO:0000313" key="6">
    <source>
        <dbReference type="EnsemblMetazoa" id="CLYHEMP004036.1"/>
    </source>
</evidence>
<dbReference type="GO" id="GO:0008154">
    <property type="term" value="P:actin polymerization or depolymerization"/>
    <property type="evidence" value="ECO:0007669"/>
    <property type="project" value="TreeGrafter"/>
</dbReference>
<dbReference type="PRINTS" id="PR00597">
    <property type="entry name" value="GELSOLIN"/>
</dbReference>